<evidence type="ECO:0000313" key="2">
    <source>
        <dbReference type="EMBL" id="KAK6949889.1"/>
    </source>
</evidence>
<dbReference type="EMBL" id="JBANMG010000008">
    <property type="protein sequence ID" value="KAK6949889.1"/>
    <property type="molecule type" value="Genomic_DNA"/>
</dbReference>
<gene>
    <name evidence="2" type="ORF">Daesc_008212</name>
</gene>
<evidence type="ECO:0000313" key="3">
    <source>
        <dbReference type="Proteomes" id="UP001369815"/>
    </source>
</evidence>
<organism evidence="2 3">
    <name type="scientific">Daldinia eschscholtzii</name>
    <dbReference type="NCBI Taxonomy" id="292717"/>
    <lineage>
        <taxon>Eukaryota</taxon>
        <taxon>Fungi</taxon>
        <taxon>Dikarya</taxon>
        <taxon>Ascomycota</taxon>
        <taxon>Pezizomycotina</taxon>
        <taxon>Sordariomycetes</taxon>
        <taxon>Xylariomycetidae</taxon>
        <taxon>Xylariales</taxon>
        <taxon>Hypoxylaceae</taxon>
        <taxon>Daldinia</taxon>
    </lineage>
</organism>
<reference evidence="2 3" key="1">
    <citation type="journal article" date="2024" name="Front Chem Biol">
        <title>Unveiling the potential of Daldinia eschscholtzii MFLUCC 19-0629 through bioactivity and bioinformatics studies for enhanced sustainable agriculture production.</title>
        <authorList>
            <person name="Brooks S."/>
            <person name="Weaver J.A."/>
            <person name="Klomchit A."/>
            <person name="Alharthi S.A."/>
            <person name="Onlamun T."/>
            <person name="Nurani R."/>
            <person name="Vong T.K."/>
            <person name="Alberti F."/>
            <person name="Greco C."/>
        </authorList>
    </citation>
    <scope>NUCLEOTIDE SEQUENCE [LARGE SCALE GENOMIC DNA]</scope>
    <source>
        <strain evidence="2">MFLUCC 19-0629</strain>
    </source>
</reference>
<evidence type="ECO:0000259" key="1">
    <source>
        <dbReference type="Pfam" id="PF03795"/>
    </source>
</evidence>
<dbReference type="SUPFAM" id="SSF54909">
    <property type="entry name" value="Dimeric alpha+beta barrel"/>
    <property type="match status" value="1"/>
</dbReference>
<dbReference type="AlphaFoldDB" id="A0AAX6MB67"/>
<name>A0AAX6MB67_9PEZI</name>
<dbReference type="InterPro" id="IPR051807">
    <property type="entry name" value="Sec-metab_biosynth-assoc"/>
</dbReference>
<dbReference type="Proteomes" id="UP001369815">
    <property type="component" value="Unassembled WGS sequence"/>
</dbReference>
<protein>
    <recommendedName>
        <fullName evidence="1">YCII-related domain-containing protein</fullName>
    </recommendedName>
</protein>
<sequence>MSELYDFLVMIPDVPGKQEERQSGEKAHIAHLKDLVQNGVVVMSGPTLRQHPSDKQEPLEINGSSVLVRASSEEEVRVHISEDIYAQSGVWDIERLTITPIKCVVRKPL</sequence>
<dbReference type="PANTHER" id="PTHR33606:SF3">
    <property type="entry name" value="PROTEIN YCII"/>
    <property type="match status" value="1"/>
</dbReference>
<dbReference type="Gene3D" id="3.30.70.1060">
    <property type="entry name" value="Dimeric alpha+beta barrel"/>
    <property type="match status" value="1"/>
</dbReference>
<proteinExistence type="predicted"/>
<keyword evidence="3" id="KW-1185">Reference proteome</keyword>
<accession>A0AAX6MB67</accession>
<comment type="caution">
    <text evidence="2">The sequence shown here is derived from an EMBL/GenBank/DDBJ whole genome shotgun (WGS) entry which is preliminary data.</text>
</comment>
<dbReference type="InterPro" id="IPR005545">
    <property type="entry name" value="YCII"/>
</dbReference>
<dbReference type="InterPro" id="IPR011008">
    <property type="entry name" value="Dimeric_a/b-barrel"/>
</dbReference>
<dbReference type="PANTHER" id="PTHR33606">
    <property type="entry name" value="PROTEIN YCII"/>
    <property type="match status" value="1"/>
</dbReference>
<feature type="domain" description="YCII-related" evidence="1">
    <location>
        <begin position="7"/>
        <end position="93"/>
    </location>
</feature>
<dbReference type="Pfam" id="PF03795">
    <property type="entry name" value="YCII"/>
    <property type="match status" value="1"/>
</dbReference>